<evidence type="ECO:0000256" key="2">
    <source>
        <dbReference type="ARBA" id="ARBA00022630"/>
    </source>
</evidence>
<evidence type="ECO:0000256" key="4">
    <source>
        <dbReference type="ARBA" id="ARBA00023002"/>
    </source>
</evidence>
<dbReference type="InterPro" id="IPR027477">
    <property type="entry name" value="Succ_DH/fumarate_Rdtase_cat_sf"/>
</dbReference>
<evidence type="ECO:0000259" key="6">
    <source>
        <dbReference type="Pfam" id="PF00890"/>
    </source>
</evidence>
<organism evidence="7 8">
    <name type="scientific">Raoultibacter massiliensis</name>
    <dbReference type="NCBI Taxonomy" id="1852371"/>
    <lineage>
        <taxon>Bacteria</taxon>
        <taxon>Bacillati</taxon>
        <taxon>Actinomycetota</taxon>
        <taxon>Coriobacteriia</taxon>
        <taxon>Eggerthellales</taxon>
        <taxon>Eggerthellaceae</taxon>
        <taxon>Raoultibacter</taxon>
    </lineage>
</organism>
<dbReference type="InterPro" id="IPR006311">
    <property type="entry name" value="TAT_signal"/>
</dbReference>
<accession>A0ABV1JFS9</accession>
<protein>
    <submittedName>
        <fullName evidence="7">FAD-binding protein</fullName>
    </submittedName>
</protein>
<dbReference type="NCBIfam" id="TIGR01409">
    <property type="entry name" value="TAT_signal_seq"/>
    <property type="match status" value="1"/>
</dbReference>
<dbReference type="SUPFAM" id="SSF56425">
    <property type="entry name" value="Succinate dehydrogenase/fumarate reductase flavoprotein, catalytic domain"/>
    <property type="match status" value="1"/>
</dbReference>
<feature type="domain" description="FAD-dependent oxidoreductase 2 FAD-binding" evidence="6">
    <location>
        <begin position="76"/>
        <end position="516"/>
    </location>
</feature>
<name>A0ABV1JFS9_9ACTN</name>
<dbReference type="Gene3D" id="3.50.50.60">
    <property type="entry name" value="FAD/NAD(P)-binding domain"/>
    <property type="match status" value="1"/>
</dbReference>
<keyword evidence="3" id="KW-0274">FAD</keyword>
<dbReference type="InterPro" id="IPR019546">
    <property type="entry name" value="TAT_signal_bac_arc"/>
</dbReference>
<dbReference type="Pfam" id="PF00890">
    <property type="entry name" value="FAD_binding_2"/>
    <property type="match status" value="1"/>
</dbReference>
<evidence type="ECO:0000313" key="8">
    <source>
        <dbReference type="Proteomes" id="UP001487305"/>
    </source>
</evidence>
<evidence type="ECO:0000256" key="3">
    <source>
        <dbReference type="ARBA" id="ARBA00022827"/>
    </source>
</evidence>
<dbReference type="InterPro" id="IPR003953">
    <property type="entry name" value="FAD-dep_OxRdtase_2_FAD-bd"/>
</dbReference>
<feature type="region of interest" description="Disordered" evidence="5">
    <location>
        <begin position="35"/>
        <end position="65"/>
    </location>
</feature>
<dbReference type="RefSeq" id="WP_349227828.1">
    <property type="nucleotide sequence ID" value="NZ_JBBNOP010000014.1"/>
</dbReference>
<dbReference type="PANTHER" id="PTHR43400">
    <property type="entry name" value="FUMARATE REDUCTASE"/>
    <property type="match status" value="1"/>
</dbReference>
<proteinExistence type="predicted"/>
<dbReference type="PROSITE" id="PS51318">
    <property type="entry name" value="TAT"/>
    <property type="match status" value="1"/>
</dbReference>
<keyword evidence="2" id="KW-0285">Flavoprotein</keyword>
<evidence type="ECO:0000256" key="1">
    <source>
        <dbReference type="ARBA" id="ARBA00001974"/>
    </source>
</evidence>
<evidence type="ECO:0000256" key="5">
    <source>
        <dbReference type="SAM" id="MobiDB-lite"/>
    </source>
</evidence>
<gene>
    <name evidence="7" type="ORF">AAA083_13255</name>
</gene>
<reference evidence="7 8" key="1">
    <citation type="submission" date="2024-04" db="EMBL/GenBank/DDBJ databases">
        <title>Human intestinal bacterial collection.</title>
        <authorList>
            <person name="Pauvert C."/>
            <person name="Hitch T.C.A."/>
            <person name="Clavel T."/>
        </authorList>
    </citation>
    <scope>NUCLEOTIDE SEQUENCE [LARGE SCALE GENOMIC DNA]</scope>
    <source>
        <strain evidence="7 8">CLA-KB-H42</strain>
    </source>
</reference>
<dbReference type="PANTHER" id="PTHR43400:SF7">
    <property type="entry name" value="FAD-DEPENDENT OXIDOREDUCTASE 2 FAD BINDING DOMAIN-CONTAINING PROTEIN"/>
    <property type="match status" value="1"/>
</dbReference>
<dbReference type="PROSITE" id="PS51257">
    <property type="entry name" value="PROKAR_LIPOPROTEIN"/>
    <property type="match status" value="1"/>
</dbReference>
<comment type="caution">
    <text evidence="7">The sequence shown here is derived from an EMBL/GenBank/DDBJ whole genome shotgun (WGS) entry which is preliminary data.</text>
</comment>
<keyword evidence="8" id="KW-1185">Reference proteome</keyword>
<sequence length="553" mass="60346">MEGKISRRSFLAGAGMVAVGTAAMGITGCAPEAKSAEGRVEPNAADAPSGSGHWSWSTPPEKISDSDVSETVECEILVIGLGSAGVPATVYAAAKGANVVTFSAASTAEAEGAYCGAYNTKYDEENGIAYDAAALRKDYAVQGRGSNNGEVTGTIWDRSGNAVDWFAEYCKDVYAYEVGPDSVIDEGIHEREHATHMVYVWPDPEEEQEQKRVYNGFPKFMQAAADKAESEGARIFYSTRAEQLIVHDDGSIGGAYGLKEDGTYIKAIASLGTILATGDFHHNEEMIEAFLPQMKGEMQTRNPYGTAQGDGLKMAMWAGIPLETGPYCLGLCWPHDFTFDTYSPSKWGLIPFLRVNQAGLRYTNENLDDEWYSTSPLCLADAKQPNHTAFQVCDSKYGELVDAELFDECVAKGVIHRADTLEELAEKVGFWDPEVFVETVNRYNENCENGYDADFGVESEYLTSTSLTKPPFFCMERPVLKQWANGGLQTDKYGRVLNDRLKPVGGLYAAGNIRAGLCGLHYLWKSFGSNKLNAVTGGMLCVKHMLGTWDDEF</sequence>
<dbReference type="InterPro" id="IPR036188">
    <property type="entry name" value="FAD/NAD-bd_sf"/>
</dbReference>
<dbReference type="SUPFAM" id="SSF51905">
    <property type="entry name" value="FAD/NAD(P)-binding domain"/>
    <property type="match status" value="1"/>
</dbReference>
<comment type="cofactor">
    <cofactor evidence="1">
        <name>FAD</name>
        <dbReference type="ChEBI" id="CHEBI:57692"/>
    </cofactor>
</comment>
<dbReference type="Gene3D" id="3.90.700.10">
    <property type="entry name" value="Succinate dehydrogenase/fumarate reductase flavoprotein, catalytic domain"/>
    <property type="match status" value="1"/>
</dbReference>
<dbReference type="Proteomes" id="UP001487305">
    <property type="component" value="Unassembled WGS sequence"/>
</dbReference>
<evidence type="ECO:0000313" key="7">
    <source>
        <dbReference type="EMBL" id="MEQ3363945.1"/>
    </source>
</evidence>
<dbReference type="InterPro" id="IPR050315">
    <property type="entry name" value="FAD-oxidoreductase_2"/>
</dbReference>
<dbReference type="EMBL" id="JBBNOP010000014">
    <property type="protein sequence ID" value="MEQ3363945.1"/>
    <property type="molecule type" value="Genomic_DNA"/>
</dbReference>
<keyword evidence="4" id="KW-0560">Oxidoreductase</keyword>